<dbReference type="RefSeq" id="WP_221030321.1">
    <property type="nucleotide sequence ID" value="NZ_CP139781.1"/>
</dbReference>
<evidence type="ECO:0000313" key="2">
    <source>
        <dbReference type="EMBL" id="WRQ87517.1"/>
    </source>
</evidence>
<reference evidence="2 3" key="1">
    <citation type="submission" date="2021-08" db="EMBL/GenBank/DDBJ databases">
        <authorList>
            <person name="Zhang D."/>
            <person name="Zhang A."/>
            <person name="Wang L."/>
        </authorList>
    </citation>
    <scope>NUCLEOTIDE SEQUENCE [LARGE SCALE GENOMIC DNA]</scope>
    <source>
        <strain evidence="2 3">WL0086</strain>
    </source>
</reference>
<reference evidence="2 3" key="2">
    <citation type="submission" date="2023-12" db="EMBL/GenBank/DDBJ databases">
        <title>Description of an unclassified Opitutus bacterium of Verrucomicrobiota.</title>
        <authorList>
            <person name="Zhang D.-F."/>
        </authorList>
    </citation>
    <scope>NUCLEOTIDE SEQUENCE [LARGE SCALE GENOMIC DNA]</scope>
    <source>
        <strain evidence="2 3">WL0086</strain>
    </source>
</reference>
<dbReference type="Proteomes" id="UP000738431">
    <property type="component" value="Chromosome"/>
</dbReference>
<dbReference type="Gene3D" id="3.30.70.1290">
    <property type="entry name" value="Transposase IS200-like"/>
    <property type="match status" value="1"/>
</dbReference>
<dbReference type="Pfam" id="PF01797">
    <property type="entry name" value="Y1_Tnp"/>
    <property type="match status" value="1"/>
</dbReference>
<protein>
    <submittedName>
        <fullName evidence="2">Transposase</fullName>
    </submittedName>
</protein>
<accession>A0ABZ1C867</accession>
<dbReference type="PANTHER" id="PTHR36966:SF1">
    <property type="entry name" value="REP-ASSOCIATED TYROSINE TRANSPOSASE"/>
    <property type="match status" value="1"/>
</dbReference>
<dbReference type="InterPro" id="IPR002686">
    <property type="entry name" value="Transposase_17"/>
</dbReference>
<dbReference type="PANTHER" id="PTHR36966">
    <property type="entry name" value="REP-ASSOCIATED TYROSINE TRANSPOSASE"/>
    <property type="match status" value="1"/>
</dbReference>
<dbReference type="NCBIfam" id="NF047646">
    <property type="entry name" value="REP_Tyr_transpos"/>
    <property type="match status" value="1"/>
</dbReference>
<keyword evidence="3" id="KW-1185">Reference proteome</keyword>
<name>A0ABZ1C867_9BACT</name>
<dbReference type="InterPro" id="IPR052715">
    <property type="entry name" value="RAYT_transposase"/>
</dbReference>
<evidence type="ECO:0000313" key="3">
    <source>
        <dbReference type="Proteomes" id="UP000738431"/>
    </source>
</evidence>
<dbReference type="SUPFAM" id="SSF143422">
    <property type="entry name" value="Transposase IS200-like"/>
    <property type="match status" value="1"/>
</dbReference>
<evidence type="ECO:0000259" key="1">
    <source>
        <dbReference type="SMART" id="SM01321"/>
    </source>
</evidence>
<feature type="domain" description="Transposase IS200-like" evidence="1">
    <location>
        <begin position="22"/>
        <end position="135"/>
    </location>
</feature>
<dbReference type="InterPro" id="IPR036515">
    <property type="entry name" value="Transposase_17_sf"/>
</dbReference>
<sequence>MGTTPDAYPRRPPRIVPFANEAPIYFVTFCTIRRKNALATPAIHTAFRAFSTRAQDQHGVAVGRYVIMPDHIHLFVSLSPAAASLSSWVGSLKRHLSRTWVKAGGRLPLWQQSFFDHLLRSDESYQTKWTYVWQNPVRAHLCLNAEDWPYAGEIVPLSHH</sequence>
<gene>
    <name evidence="2" type="ORF">K1X11_022100</name>
</gene>
<proteinExistence type="predicted"/>
<dbReference type="SMART" id="SM01321">
    <property type="entry name" value="Y1_Tnp"/>
    <property type="match status" value="1"/>
</dbReference>
<dbReference type="EMBL" id="CP139781">
    <property type="protein sequence ID" value="WRQ87517.1"/>
    <property type="molecule type" value="Genomic_DNA"/>
</dbReference>
<organism evidence="2 3">
    <name type="scientific">Actomonas aquatica</name>
    <dbReference type="NCBI Taxonomy" id="2866162"/>
    <lineage>
        <taxon>Bacteria</taxon>
        <taxon>Pseudomonadati</taxon>
        <taxon>Verrucomicrobiota</taxon>
        <taxon>Opitutia</taxon>
        <taxon>Opitutales</taxon>
        <taxon>Opitutaceae</taxon>
        <taxon>Actomonas</taxon>
    </lineage>
</organism>